<dbReference type="OrthoDB" id="10030103at2759"/>
<protein>
    <submittedName>
        <fullName evidence="1">Uncharacterized protein</fullName>
    </submittedName>
</protein>
<dbReference type="EMBL" id="CAJOBC010099720">
    <property type="protein sequence ID" value="CAF4462523.1"/>
    <property type="molecule type" value="Genomic_DNA"/>
</dbReference>
<dbReference type="Proteomes" id="UP000681722">
    <property type="component" value="Unassembled WGS sequence"/>
</dbReference>
<comment type="caution">
    <text evidence="1">The sequence shown here is derived from an EMBL/GenBank/DDBJ whole genome shotgun (WGS) entry which is preliminary data.</text>
</comment>
<dbReference type="AlphaFoldDB" id="A0A815ZX31"/>
<gene>
    <name evidence="1" type="ORF">GPM918_LOCUS41730</name>
    <name evidence="2" type="ORF">SRO942_LOCUS42836</name>
</gene>
<proteinExistence type="predicted"/>
<feature type="non-terminal residue" evidence="1">
    <location>
        <position position="1"/>
    </location>
</feature>
<accession>A0A815ZX31</accession>
<evidence type="ECO:0000313" key="2">
    <source>
        <dbReference type="EMBL" id="CAF4462523.1"/>
    </source>
</evidence>
<keyword evidence="3" id="KW-1185">Reference proteome</keyword>
<reference evidence="1" key="1">
    <citation type="submission" date="2021-02" db="EMBL/GenBank/DDBJ databases">
        <authorList>
            <person name="Nowell W R."/>
        </authorList>
    </citation>
    <scope>NUCLEOTIDE SEQUENCE</scope>
</reference>
<dbReference type="EMBL" id="CAJNOQ010033564">
    <property type="protein sequence ID" value="CAF1590667.1"/>
    <property type="molecule type" value="Genomic_DNA"/>
</dbReference>
<dbReference type="Proteomes" id="UP000663829">
    <property type="component" value="Unassembled WGS sequence"/>
</dbReference>
<sequence>IYTIFRTFSGLNQRLNNILVDRRLHLFTDFLSMNVSDANVDYYYNSMLFRDVSQQLSSLTTTTENDKQLHQCLQSLVVFHINERYKQMEHEFQSRIRQFQAVRTHLTHEEIDNLDKELKTTFKHLRHYPYPIRHIKQIEFLALNKGARLECDNNGEFLEFNFNRAVNELLLVNIKTGQYPTRRFLNPLVQMFKALIISNPNLLQNKDQVGDSGSSVHYFLLFSIYRLQYFYSHSSSDSINIQGYQAAVDLLLFIITCLKHVFNEKCWELNSFLDTSVMITSRDLESDHKIIVQTSQMEILKIILDEYSRKETALWNECFSDAFRLILQNLIKNDRIDVILVIYRHNELVHDFFQKPWNSRKNLDMMTGNRMGRQLFCVLLDENPLGPWFTSTDMLFILLQKRECKYVKKLLKLIPSLIDRCDEDGNTLLLFVCLKVGGCRHCLVKFLIQMGCNLQARNVNGD</sequence>
<evidence type="ECO:0000313" key="1">
    <source>
        <dbReference type="EMBL" id="CAF1590667.1"/>
    </source>
</evidence>
<evidence type="ECO:0000313" key="3">
    <source>
        <dbReference type="Proteomes" id="UP000663829"/>
    </source>
</evidence>
<organism evidence="1 3">
    <name type="scientific">Didymodactylos carnosus</name>
    <dbReference type="NCBI Taxonomy" id="1234261"/>
    <lineage>
        <taxon>Eukaryota</taxon>
        <taxon>Metazoa</taxon>
        <taxon>Spiralia</taxon>
        <taxon>Gnathifera</taxon>
        <taxon>Rotifera</taxon>
        <taxon>Eurotatoria</taxon>
        <taxon>Bdelloidea</taxon>
        <taxon>Philodinida</taxon>
        <taxon>Philodinidae</taxon>
        <taxon>Didymodactylos</taxon>
    </lineage>
</organism>
<name>A0A815ZX31_9BILA</name>